<dbReference type="OrthoDB" id="2237965at2759"/>
<proteinExistence type="predicted"/>
<dbReference type="AlphaFoldDB" id="A0A0C9M7T1"/>
<evidence type="ECO:0000313" key="2">
    <source>
        <dbReference type="Proteomes" id="UP000053815"/>
    </source>
</evidence>
<sequence length="184" mass="21223">MVYINWSESSFIIQSAAFKWYSVECLIDYLHDLRAHILQQGGTRKDLKTSILASTPLPATEKQRFEGCYVCEAVGDYGYKLDEIGLKFIKLSNNKCHRVSSTSEAELDVLGIIHDMLKSIESKKDIMDQCTFEARYGLMWKTTSEDTQEHDVMDCPNIFCQYYKNTVVYVFLLLRKAGCNKKTR</sequence>
<dbReference type="Proteomes" id="UP000053815">
    <property type="component" value="Unassembled WGS sequence"/>
</dbReference>
<dbReference type="EMBL" id="DF836405">
    <property type="protein sequence ID" value="GAN06231.1"/>
    <property type="molecule type" value="Genomic_DNA"/>
</dbReference>
<evidence type="ECO:0000313" key="1">
    <source>
        <dbReference type="EMBL" id="GAN06231.1"/>
    </source>
</evidence>
<dbReference type="GO" id="GO:0005198">
    <property type="term" value="F:structural molecule activity"/>
    <property type="evidence" value="ECO:0007669"/>
    <property type="project" value="InterPro"/>
</dbReference>
<dbReference type="Pfam" id="PF00721">
    <property type="entry name" value="TMV_coat"/>
    <property type="match status" value="1"/>
</dbReference>
<name>A0A0C9M7T1_9FUNG</name>
<keyword evidence="2" id="KW-1185">Reference proteome</keyword>
<accession>A0A0C9M7T1</accession>
<dbReference type="InterPro" id="IPR001337">
    <property type="entry name" value="TMV-like_coat"/>
</dbReference>
<organism evidence="1">
    <name type="scientific">Mucor ambiguus</name>
    <dbReference type="NCBI Taxonomy" id="91626"/>
    <lineage>
        <taxon>Eukaryota</taxon>
        <taxon>Fungi</taxon>
        <taxon>Fungi incertae sedis</taxon>
        <taxon>Mucoromycota</taxon>
        <taxon>Mucoromycotina</taxon>
        <taxon>Mucoromycetes</taxon>
        <taxon>Mucorales</taxon>
        <taxon>Mucorineae</taxon>
        <taxon>Mucoraceae</taxon>
        <taxon>Mucor</taxon>
    </lineage>
</organism>
<reference evidence="1" key="1">
    <citation type="submission" date="2014-09" db="EMBL/GenBank/DDBJ databases">
        <title>Draft genome sequence of an oleaginous Mucoromycotina fungus Mucor ambiguus NBRC6742.</title>
        <authorList>
            <person name="Takeda I."/>
            <person name="Yamane N."/>
            <person name="Morita T."/>
            <person name="Tamano K."/>
            <person name="Machida M."/>
            <person name="Baker S."/>
            <person name="Koike H."/>
        </authorList>
    </citation>
    <scope>NUCLEOTIDE SEQUENCE</scope>
    <source>
        <strain evidence="1">NBRC 6742</strain>
    </source>
</reference>
<dbReference type="InterPro" id="IPR036417">
    <property type="entry name" value="TMV-like_coat_sf"/>
</dbReference>
<dbReference type="SUPFAM" id="SSF47195">
    <property type="entry name" value="TMV-like viral coat proteins"/>
    <property type="match status" value="1"/>
</dbReference>
<gene>
    <name evidence="1" type="ORF">MAM1_0116d05711</name>
</gene>
<protein>
    <submittedName>
        <fullName evidence="1">Uncharacterized protein</fullName>
    </submittedName>
</protein>